<feature type="region of interest" description="Disordered" evidence="17">
    <location>
        <begin position="1736"/>
        <end position="1761"/>
    </location>
</feature>
<sequence>MKRRNSPESKKQVATLEKKSPKKSTSPEAKKAAGAQTPPKKSPKNVKKEEKSVTLKEETKKVKKSPSSPVAPASSSSSSVKVEKSSPAKSVNGGGGNNFFTSTKKEPTTNGKAGGSSDGSDYDPGKKNYHPIKDAFWKKGDRVPYLALARTFQTIEETSGRLRMIEILANFFRSVILLSPSDLLASVYLSLNQLAPAYEGVELGIAEHSLMKAIAQSTGRSLGQIKTDAQTTGDLGLVAEQSKSSQRMMFRPAPLTVASVFGKLREIASMIGAASMAKKMDKIQAMFVACRHSESRFIIRSLAGKLRIGLAEQSLLQALAQACALTPPELAGGDSPVVDALAKEPETKVKARVDEIALTLKTVYCQCPNYNQIVPVLLQYGVGEVLERCPMLPGTPLKPMLAHPTKGVQEVLQRFDGLEFTCEWKYDGERAQIHLLSDGGVQIFSRNQENNTSKYPDVIGRLEFTRKDTVKSAILDCEAVAWDVEKRQILPFQVLSTRKRKDANEADIKVQVCVFMFDLLYLNGQPLVERPFSERRELLYSHFREIEGQWKYATRLDTGDLDELQRFLDEAVRGNCEGLMVKTLQRDATYEIAKRSRNWLKLKKDYLTGVGDSLDLVVIGGYRGKGKRTGTYGGFLLACYDADNEEYQTICKIGTGFSDEDLQRHTEFLGAHVIPRAKPYYRYEANLEPDDWFEAVQVWEVLCADLSLSPIHQAAVGIVDPEKGISLRFPRFIRVRDDKGATDATTAQQVSEMYLNQDQIKNQAAGQGGRDGAERIRTKMSCEVKVLSVIEDLPEVQEQFGLSADENWLNSVSYSLSPAGDTLALGHGSILLVLTSRWDRQRQLNVYRTAWRGAIDDASCNITSILCTPIVGQGQSSQTMVDFSYIIVGLDSGLVLFYGETGTLVHSQIFHQEPIQALKAQSGKHINEELYVMYASCTVILQGSQVFPLLRSLRQQINRYGAGSPKVNEAQETIACRKWSYEKGMTIVDAVVVGPQKSCTFDHLLTASLEGGFFAKYRHAAPQNSLIVAAGSKPYVGFHYAKEGFTQPLLADVARAVASKIKSALPSWLGGGGGSSAQQQASAEPQLPPSEPLICRFGLCDLQRNAFAVWLAPNYQLAAVADNLGRIILVDCQRGIALRIWKGYRDAQCGFVEVPEKLPKESSTASGGSSRKLDRRRALFLVLYAPRRSVLEVWSLRSGGPKVAAFSAAKNGQLLYNTHSQMGVTSGASKIKYSGYGCTFLDPSDNSLKEIVIPFHCALSDSKSKMAKDLHLLKRLKVCIKSGDGSETEELDELSDMCRCFETDEIRLQCVEMLAKQRRIRPRLFAAAVDFFAEASLEGPTASSVASTTAGSMITAEMEQEEEIETRSECVLLSKSTLRIMCENYQRLVMFYLYLHGDMPTMDGEQKPPDETENECSREGQLSEQEITVIEQLIDLLRMNNATKEIVQNAGNTSGSAGVGASSTGAPKGVKFEESVGSGVRNTSFMEYLSSFNVTNDELILLREEHGASAYAGLGKIIFEALYQEDDGRIARLNGFLSAAEASGLMPEDLLRVFLAYWLRLPFVYQDMAALLDDLDRFNAVLHQICLLARDKIIFDNNTICLWWQSVREYLLESPCALRGLLAALMCRNEALRHEHRRRSVEEEVSERFEEVTQEACQWTLLIDKLEDVAILGTILAEGVRCLHPQWPTLKYHKPTVSLKEILTGGKGIIGELVAKWIASTGIEPDMLVIEVPPEATETDPKPAPLTDTKASPEKVLPTRNDRRERNRQLALIKANLLQTSEYGPDERDGDEETKEQLDPVLYNLNILRLHFPFSLDSGQLLAQLAWEYIGAWSRNMANIACLKAGLACLHAIPRLQYSIKHGLCCMVWNAHLKIPLEATKKLVNKVGRLPKEKLCLQDIGISDALVPQFLECCLEFFEHFAGSIDHDKLEPRFEELLQEGPVPLTVLAVQQNSANMALLRLHQELTLVLLMLTSFNVRYASKPIQQLFDGMANQAFFAEINRQLSANSALPKADQLLRKTRLEFLCRTVTATMDLIHEEMQVVYYTDHNDWMEKVERLASAWELEFGDIRKHQIIELYAHGWDTYAHELLENVIPDQTFANLLLTIAGRRLALYTKANPSTWGQIAAVGPLLTDYLDTLVSNGNYGPPLRFAGLEEETLQTAAGAEMFIEKITKLTEKAFNALSALAVNAKGTSKELRIAGLIFDACATIKDHQPRRK</sequence>
<dbReference type="PROSITE" id="PS50160">
    <property type="entry name" value="DNA_LIGASE_A3"/>
    <property type="match status" value="1"/>
</dbReference>
<dbReference type="InterPro" id="IPR012340">
    <property type="entry name" value="NA-bd_OB-fold"/>
</dbReference>
<keyword evidence="8 15" id="KW-0067">ATP-binding</keyword>
<evidence type="ECO:0000256" key="13">
    <source>
        <dbReference type="ARBA" id="ARBA00034003"/>
    </source>
</evidence>
<dbReference type="STRING" id="7167.A0A182FRH0"/>
<dbReference type="InterPro" id="IPR012310">
    <property type="entry name" value="DNA_ligase_ATP-dep_cent"/>
</dbReference>
<keyword evidence="20" id="KW-1185">Reference proteome</keyword>
<dbReference type="VEuPathDB" id="VectorBase:AALB20_028557"/>
<dbReference type="FunFam" id="3.30.470.30:FF:000016">
    <property type="entry name" value="DNA ligase"/>
    <property type="match status" value="1"/>
</dbReference>
<dbReference type="GO" id="GO:0005739">
    <property type="term" value="C:mitochondrion"/>
    <property type="evidence" value="ECO:0007669"/>
    <property type="project" value="TreeGrafter"/>
</dbReference>
<dbReference type="Pfam" id="PF04679">
    <property type="entry name" value="DNA_ligase_A_C"/>
    <property type="match status" value="1"/>
</dbReference>
<evidence type="ECO:0000256" key="1">
    <source>
        <dbReference type="ARBA" id="ARBA00004123"/>
    </source>
</evidence>
<evidence type="ECO:0000256" key="5">
    <source>
        <dbReference type="ARBA" id="ARBA00022705"/>
    </source>
</evidence>
<dbReference type="GO" id="GO:0003910">
    <property type="term" value="F:DNA ligase (ATP) activity"/>
    <property type="evidence" value="ECO:0007669"/>
    <property type="project" value="UniProtKB-EC"/>
</dbReference>
<reference evidence="19 20" key="1">
    <citation type="journal article" date="2017" name="G3 (Bethesda)">
        <title>The Physical Genome Mapping of Anopheles albimanus Corrected Scaffold Misassemblies and Identified Interarm Rearrangements in Genus Anopheles.</title>
        <authorList>
            <person name="Artemov G.N."/>
            <person name="Peery A.N."/>
            <person name="Jiang X."/>
            <person name="Tu Z."/>
            <person name="Stegniy V.N."/>
            <person name="Sharakhova M.V."/>
            <person name="Sharakhov I.V."/>
        </authorList>
    </citation>
    <scope>NUCLEOTIDE SEQUENCE [LARGE SCALE GENOMIC DNA]</scope>
    <source>
        <strain evidence="19 20">ALBI9_A</strain>
    </source>
</reference>
<feature type="region of interest" description="Disordered" evidence="17">
    <location>
        <begin position="1402"/>
        <end position="1422"/>
    </location>
</feature>
<dbReference type="Gene3D" id="3.30.470.30">
    <property type="entry name" value="DNA ligase/mRNA capping enzyme"/>
    <property type="match status" value="1"/>
</dbReference>
<evidence type="ECO:0000256" key="8">
    <source>
        <dbReference type="ARBA" id="ARBA00022840"/>
    </source>
</evidence>
<keyword evidence="3 15" id="KW-0436">Ligase</keyword>
<dbReference type="InterPro" id="IPR029257">
    <property type="entry name" value="RAB3GAP2_C"/>
</dbReference>
<dbReference type="GO" id="GO:0051301">
    <property type="term" value="P:cell division"/>
    <property type="evidence" value="ECO:0007669"/>
    <property type="project" value="UniProtKB-KW"/>
</dbReference>
<evidence type="ECO:0000256" key="11">
    <source>
        <dbReference type="ARBA" id="ARBA00023242"/>
    </source>
</evidence>
<evidence type="ECO:0000256" key="10">
    <source>
        <dbReference type="ARBA" id="ARBA00023204"/>
    </source>
</evidence>
<evidence type="ECO:0000256" key="3">
    <source>
        <dbReference type="ARBA" id="ARBA00022598"/>
    </source>
</evidence>
<dbReference type="Pfam" id="PF14656">
    <property type="entry name" value="RAB3GAP2_C"/>
    <property type="match status" value="1"/>
</dbReference>
<comment type="catalytic activity">
    <reaction evidence="13 15">
        <text>ATP + (deoxyribonucleotide)n-3'-hydroxyl + 5'-phospho-(deoxyribonucleotide)m = (deoxyribonucleotide)n+m + AMP + diphosphate.</text>
        <dbReference type="EC" id="6.5.1.1"/>
    </reaction>
</comment>
<dbReference type="Gene3D" id="2.40.50.140">
    <property type="entry name" value="Nucleic acid-binding proteins"/>
    <property type="match status" value="1"/>
</dbReference>
<evidence type="ECO:0000256" key="6">
    <source>
        <dbReference type="ARBA" id="ARBA00022741"/>
    </source>
</evidence>
<dbReference type="EnsemblMetazoa" id="AALB009146-RA">
    <property type="protein sequence ID" value="AALB009146-PA"/>
    <property type="gene ID" value="AALB009146"/>
</dbReference>
<proteinExistence type="inferred from homology"/>
<evidence type="ECO:0000259" key="18">
    <source>
        <dbReference type="PROSITE" id="PS50160"/>
    </source>
</evidence>
<dbReference type="Pfam" id="PF04675">
    <property type="entry name" value="DNA_ligase_A_N"/>
    <property type="match status" value="1"/>
</dbReference>
<dbReference type="VEuPathDB" id="VectorBase:AALB017590"/>
<keyword evidence="5" id="KW-0235">DNA replication</keyword>
<dbReference type="FunFam" id="1.10.3260.10:FF:000001">
    <property type="entry name" value="DNA ligase"/>
    <property type="match status" value="1"/>
</dbReference>
<keyword evidence="10 15" id="KW-0234">DNA repair</keyword>
<evidence type="ECO:0000313" key="19">
    <source>
        <dbReference type="EnsemblMetazoa" id="AALB009146-PA"/>
    </source>
</evidence>
<evidence type="ECO:0000313" key="20">
    <source>
        <dbReference type="Proteomes" id="UP000069272"/>
    </source>
</evidence>
<dbReference type="GO" id="GO:0071897">
    <property type="term" value="P:DNA biosynthetic process"/>
    <property type="evidence" value="ECO:0007669"/>
    <property type="project" value="InterPro"/>
</dbReference>
<dbReference type="NCBIfam" id="TIGR00574">
    <property type="entry name" value="dnl1"/>
    <property type="match status" value="1"/>
</dbReference>
<evidence type="ECO:0000256" key="2">
    <source>
        <dbReference type="ARBA" id="ARBA00007572"/>
    </source>
</evidence>
<keyword evidence="12" id="KW-0131">Cell cycle</keyword>
<evidence type="ECO:0000256" key="12">
    <source>
        <dbReference type="ARBA" id="ARBA00023306"/>
    </source>
</evidence>
<dbReference type="CDD" id="cd07969">
    <property type="entry name" value="OBF_DNA_ligase_I"/>
    <property type="match status" value="1"/>
</dbReference>
<dbReference type="PROSITE" id="PS00333">
    <property type="entry name" value="DNA_LIGASE_A2"/>
    <property type="match status" value="1"/>
</dbReference>
<dbReference type="EC" id="6.5.1.1" evidence="15"/>
<dbReference type="VEuPathDB" id="VectorBase:AALB017589"/>
<dbReference type="SUPFAM" id="SSF117018">
    <property type="entry name" value="ATP-dependent DNA ligase DNA-binding domain"/>
    <property type="match status" value="1"/>
</dbReference>
<dbReference type="InterPro" id="IPR050191">
    <property type="entry name" value="ATP-dep_DNA_ligase"/>
</dbReference>
<dbReference type="SUPFAM" id="SSF50249">
    <property type="entry name" value="Nucleic acid-binding proteins"/>
    <property type="match status" value="1"/>
</dbReference>
<dbReference type="VEuPathDB" id="VectorBase:AALB20_026604"/>
<keyword evidence="4" id="KW-0132">Cell division</keyword>
<dbReference type="Proteomes" id="UP000069272">
    <property type="component" value="Chromosome 2R"/>
</dbReference>
<dbReference type="GO" id="GO:0005634">
    <property type="term" value="C:nucleus"/>
    <property type="evidence" value="ECO:0007669"/>
    <property type="project" value="UniProtKB-SubCell"/>
</dbReference>
<comment type="similarity">
    <text evidence="2 16">Belongs to the ATP-dependent DNA ligase family.</text>
</comment>
<evidence type="ECO:0000256" key="14">
    <source>
        <dbReference type="ARBA" id="ARBA00054532"/>
    </source>
</evidence>
<feature type="compositionally biased region" description="Basic and acidic residues" evidence="17">
    <location>
        <begin position="46"/>
        <end position="60"/>
    </location>
</feature>
<dbReference type="InterPro" id="IPR032839">
    <property type="entry name" value="RAB3GAP_N"/>
</dbReference>
<dbReference type="InterPro" id="IPR012309">
    <property type="entry name" value="DNA_ligase_ATP-dep_C"/>
</dbReference>
<evidence type="ECO:0000256" key="15">
    <source>
        <dbReference type="RuleBase" id="RU000617"/>
    </source>
</evidence>
<dbReference type="GO" id="GO:0006310">
    <property type="term" value="P:DNA recombination"/>
    <property type="evidence" value="ECO:0007669"/>
    <property type="project" value="UniProtKB-KW"/>
</dbReference>
<feature type="domain" description="ATP-dependent DNA ligase family profile" evidence="18">
    <location>
        <begin position="505"/>
        <end position="641"/>
    </location>
</feature>
<feature type="region of interest" description="Disordered" evidence="17">
    <location>
        <begin position="1"/>
        <end position="125"/>
    </location>
</feature>
<name>A0A182FRH0_ANOAL</name>
<dbReference type="GO" id="GO:1903461">
    <property type="term" value="P:Okazaki fragment processing involved in mitotic DNA replication"/>
    <property type="evidence" value="ECO:0007669"/>
    <property type="project" value="TreeGrafter"/>
</dbReference>
<evidence type="ECO:0000256" key="16">
    <source>
        <dbReference type="RuleBase" id="RU004196"/>
    </source>
</evidence>
<evidence type="ECO:0000256" key="17">
    <source>
        <dbReference type="SAM" id="MobiDB-lite"/>
    </source>
</evidence>
<evidence type="ECO:0000256" key="4">
    <source>
        <dbReference type="ARBA" id="ARBA00022618"/>
    </source>
</evidence>
<organism evidence="19 20">
    <name type="scientific">Anopheles albimanus</name>
    <name type="common">New world malaria mosquito</name>
    <dbReference type="NCBI Taxonomy" id="7167"/>
    <lineage>
        <taxon>Eukaryota</taxon>
        <taxon>Metazoa</taxon>
        <taxon>Ecdysozoa</taxon>
        <taxon>Arthropoda</taxon>
        <taxon>Hexapoda</taxon>
        <taxon>Insecta</taxon>
        <taxon>Pterygota</taxon>
        <taxon>Neoptera</taxon>
        <taxon>Endopterygota</taxon>
        <taxon>Diptera</taxon>
        <taxon>Nematocera</taxon>
        <taxon>Culicoidea</taxon>
        <taxon>Culicidae</taxon>
        <taxon>Anophelinae</taxon>
        <taxon>Anopheles</taxon>
    </lineage>
</organism>
<dbReference type="InterPro" id="IPR012308">
    <property type="entry name" value="DNA_ligase_ATP-dep_N"/>
</dbReference>
<keyword evidence="11" id="KW-0539">Nucleus</keyword>
<dbReference type="SUPFAM" id="SSF56091">
    <property type="entry name" value="DNA ligase/mRNA capping enzyme, catalytic domain"/>
    <property type="match status" value="1"/>
</dbReference>
<dbReference type="Gene3D" id="1.10.3260.10">
    <property type="entry name" value="DNA ligase, ATP-dependent, N-terminal domain"/>
    <property type="match status" value="1"/>
</dbReference>
<dbReference type="PROSITE" id="PS00697">
    <property type="entry name" value="DNA_LIGASE_A1"/>
    <property type="match status" value="1"/>
</dbReference>
<dbReference type="GO" id="GO:0003677">
    <property type="term" value="F:DNA binding"/>
    <property type="evidence" value="ECO:0007669"/>
    <property type="project" value="InterPro"/>
</dbReference>
<evidence type="ECO:0000256" key="7">
    <source>
        <dbReference type="ARBA" id="ARBA00022763"/>
    </source>
</evidence>
<comment type="function">
    <text evidence="14">DNA ligase that seals nicks in double-stranded DNA during DNA replication, DNA recombination and DNA repair.</text>
</comment>
<dbReference type="PANTHER" id="PTHR45674:SF4">
    <property type="entry name" value="DNA LIGASE 1"/>
    <property type="match status" value="1"/>
</dbReference>
<evidence type="ECO:0000256" key="9">
    <source>
        <dbReference type="ARBA" id="ARBA00023172"/>
    </source>
</evidence>
<keyword evidence="7 15" id="KW-0227">DNA damage</keyword>
<dbReference type="Gene3D" id="3.30.1490.70">
    <property type="match status" value="1"/>
</dbReference>
<dbReference type="GO" id="GO:0006281">
    <property type="term" value="P:DNA repair"/>
    <property type="evidence" value="ECO:0007669"/>
    <property type="project" value="UniProtKB-KW"/>
</dbReference>
<dbReference type="CDD" id="cd07900">
    <property type="entry name" value="Adenylation_DNA_ligase_I_Euk"/>
    <property type="match status" value="1"/>
</dbReference>
<accession>A0A182FRH0</accession>
<dbReference type="InterPro" id="IPR000977">
    <property type="entry name" value="DNA_ligase_ATP-dep"/>
</dbReference>
<dbReference type="Pfam" id="PF14655">
    <property type="entry name" value="RAB3GAP2_N"/>
    <property type="match status" value="1"/>
</dbReference>
<feature type="compositionally biased region" description="Basic and acidic residues" evidence="17">
    <location>
        <begin position="1"/>
        <end position="19"/>
    </location>
</feature>
<reference evidence="19" key="2">
    <citation type="submission" date="2022-08" db="UniProtKB">
        <authorList>
            <consortium name="EnsemblMetazoa"/>
        </authorList>
    </citation>
    <scope>IDENTIFICATION</scope>
    <source>
        <strain evidence="19">STECLA/ALBI9_A</strain>
    </source>
</reference>
<keyword evidence="6 15" id="KW-0547">Nucleotide-binding</keyword>
<comment type="subcellular location">
    <subcellularLocation>
        <location evidence="1">Nucleus</location>
    </subcellularLocation>
</comment>
<dbReference type="InterPro" id="IPR016059">
    <property type="entry name" value="DNA_ligase_ATP-dep_CS"/>
</dbReference>
<keyword evidence="9 15" id="KW-0233">DNA recombination</keyword>
<protein>
    <recommendedName>
        <fullName evidence="15">DNA ligase</fullName>
        <ecNumber evidence="15">6.5.1.1</ecNumber>
    </recommendedName>
</protein>
<dbReference type="InterPro" id="IPR036599">
    <property type="entry name" value="DNA_ligase_N_sf"/>
</dbReference>
<dbReference type="PANTHER" id="PTHR45674">
    <property type="entry name" value="DNA LIGASE 1/3 FAMILY MEMBER"/>
    <property type="match status" value="1"/>
</dbReference>
<feature type="compositionally biased region" description="Basic and acidic residues" evidence="17">
    <location>
        <begin position="1404"/>
        <end position="1418"/>
    </location>
</feature>
<dbReference type="Pfam" id="PF01068">
    <property type="entry name" value="DNA_ligase_A_M"/>
    <property type="match status" value="1"/>
</dbReference>
<dbReference type="GO" id="GO:0005524">
    <property type="term" value="F:ATP binding"/>
    <property type="evidence" value="ECO:0007669"/>
    <property type="project" value="UniProtKB-KW"/>
</dbReference>
<dbReference type="FunFam" id="2.40.50.140:FF:000062">
    <property type="entry name" value="DNA ligase"/>
    <property type="match status" value="1"/>
</dbReference>
<feature type="compositionally biased region" description="Low complexity" evidence="17">
    <location>
        <begin position="65"/>
        <end position="80"/>
    </location>
</feature>